<keyword evidence="4" id="KW-1185">Reference proteome</keyword>
<evidence type="ECO:0000313" key="3">
    <source>
        <dbReference type="EMBL" id="OJG92115.1"/>
    </source>
</evidence>
<organism evidence="3 5">
    <name type="scientific">Enterococcus silesiacus</name>
    <dbReference type="NCBI Taxonomy" id="332949"/>
    <lineage>
        <taxon>Bacteria</taxon>
        <taxon>Bacillati</taxon>
        <taxon>Bacillota</taxon>
        <taxon>Bacilli</taxon>
        <taxon>Lactobacillales</taxon>
        <taxon>Enterococcaceae</taxon>
        <taxon>Enterococcus</taxon>
    </lineage>
</organism>
<reference evidence="3 5" key="1">
    <citation type="submission" date="2014-12" db="EMBL/GenBank/DDBJ databases">
        <title>Draft genome sequences of 29 type strains of Enterococci.</title>
        <authorList>
            <person name="Zhong Z."/>
            <person name="Sun Z."/>
            <person name="Liu W."/>
            <person name="Zhang W."/>
            <person name="Zhang H."/>
        </authorList>
    </citation>
    <scope>NUCLEOTIDE SEQUENCE [LARGE SCALE GENOMIC DNA]</scope>
    <source>
        <strain evidence="3 5">DSM 22801</strain>
    </source>
</reference>
<dbReference type="InterPro" id="IPR029479">
    <property type="entry name" value="Nitroreductase"/>
</dbReference>
<reference evidence="2 4" key="2">
    <citation type="submission" date="2015-12" db="EMBL/GenBank/DDBJ databases">
        <authorList>
            <person name="Lauer A."/>
            <person name="Humrighouse B."/>
            <person name="Loparev V."/>
            <person name="Shewmaker P.L."/>
            <person name="Whitney A.M."/>
            <person name="McLaughlin R.W."/>
        </authorList>
    </citation>
    <scope>NUCLEOTIDE SEQUENCE [LARGE SCALE GENOMIC DNA]</scope>
    <source>
        <strain evidence="2 4">LMG 23085</strain>
    </source>
</reference>
<dbReference type="AlphaFoldDB" id="A0A0S3KC71"/>
<dbReference type="KEGG" id="ess:ATZ33_10840"/>
<evidence type="ECO:0000259" key="1">
    <source>
        <dbReference type="Pfam" id="PF00881"/>
    </source>
</evidence>
<sequence>MESNSIDQIIRDRRTIRTLTDQMISLETIHDLLESASYAPYHSKEEPWEVVMVSEQQERQAFVKEIMNSYERLDIWARYDQENLEKAKKRTQDYFLDVPITLIVTAPICTSEKSNLEAIGAVSAFIQNFQLAAWARQIGVTWRTIPVIFDQVFKQNVGVAVERQIIGLLDISAVDDKMKLPMSRRKPVAQWTKSLKEQVSEMSEGNK</sequence>
<dbReference type="Gene3D" id="3.40.109.10">
    <property type="entry name" value="NADH Oxidase"/>
    <property type="match status" value="1"/>
</dbReference>
<dbReference type="EMBL" id="CP013614">
    <property type="protein sequence ID" value="ALS01855.1"/>
    <property type="molecule type" value="Genomic_DNA"/>
</dbReference>
<proteinExistence type="predicted"/>
<gene>
    <name evidence="2" type="ORF">ATZ33_10840</name>
    <name evidence="3" type="ORF">RV15_GL003500</name>
</gene>
<feature type="domain" description="Nitroreductase" evidence="1">
    <location>
        <begin position="10"/>
        <end position="166"/>
    </location>
</feature>
<dbReference type="Pfam" id="PF00881">
    <property type="entry name" value="Nitroreductase"/>
    <property type="match status" value="1"/>
</dbReference>
<dbReference type="PANTHER" id="PTHR43821:SF1">
    <property type="entry name" value="NAD(P)H NITROREDUCTASE YDJA-RELATED"/>
    <property type="match status" value="1"/>
</dbReference>
<dbReference type="InterPro" id="IPR052530">
    <property type="entry name" value="NAD(P)H_nitroreductase"/>
</dbReference>
<dbReference type="SUPFAM" id="SSF55469">
    <property type="entry name" value="FMN-dependent nitroreductase-like"/>
    <property type="match status" value="1"/>
</dbReference>
<dbReference type="Proteomes" id="UP000183039">
    <property type="component" value="Unassembled WGS sequence"/>
</dbReference>
<evidence type="ECO:0000313" key="5">
    <source>
        <dbReference type="Proteomes" id="UP000183039"/>
    </source>
</evidence>
<protein>
    <recommendedName>
        <fullName evidence="1">Nitroreductase domain-containing protein</fullName>
    </recommendedName>
</protein>
<dbReference type="GO" id="GO:0016491">
    <property type="term" value="F:oxidoreductase activity"/>
    <property type="evidence" value="ECO:0007669"/>
    <property type="project" value="InterPro"/>
</dbReference>
<dbReference type="PANTHER" id="PTHR43821">
    <property type="entry name" value="NAD(P)H NITROREDUCTASE YDJA-RELATED"/>
    <property type="match status" value="1"/>
</dbReference>
<accession>A0A0S3KC71</accession>
<dbReference type="Proteomes" id="UP000065511">
    <property type="component" value="Chromosome"/>
</dbReference>
<name>A0A0S3KC71_9ENTE</name>
<dbReference type="RefSeq" id="WP_071877426.1">
    <property type="nucleotide sequence ID" value="NZ_JXLC01000008.1"/>
</dbReference>
<dbReference type="OrthoDB" id="9804207at2"/>
<evidence type="ECO:0000313" key="4">
    <source>
        <dbReference type="Proteomes" id="UP000065511"/>
    </source>
</evidence>
<evidence type="ECO:0000313" key="2">
    <source>
        <dbReference type="EMBL" id="ALS01855.1"/>
    </source>
</evidence>
<dbReference type="EMBL" id="JXLC01000008">
    <property type="protein sequence ID" value="OJG92115.1"/>
    <property type="molecule type" value="Genomic_DNA"/>
</dbReference>
<dbReference type="InterPro" id="IPR000415">
    <property type="entry name" value="Nitroreductase-like"/>
</dbReference>